<dbReference type="InterPro" id="IPR015422">
    <property type="entry name" value="PyrdxlP-dep_Trfase_small"/>
</dbReference>
<dbReference type="PANTHER" id="PTHR30244:SF34">
    <property type="entry name" value="DTDP-4-AMINO-4,6-DIDEOXYGALACTOSE TRANSAMINASE"/>
    <property type="match status" value="1"/>
</dbReference>
<dbReference type="SUPFAM" id="SSF53383">
    <property type="entry name" value="PLP-dependent transferases"/>
    <property type="match status" value="1"/>
</dbReference>
<dbReference type="PANTHER" id="PTHR30244">
    <property type="entry name" value="TRANSAMINASE"/>
    <property type="match status" value="1"/>
</dbReference>
<comment type="similarity">
    <text evidence="1">Belongs to the DegT/DnrJ/EryC1 family.</text>
</comment>
<dbReference type="Pfam" id="PF01041">
    <property type="entry name" value="DegT_DnrJ_EryC1"/>
    <property type="match status" value="1"/>
</dbReference>
<dbReference type="Gene3D" id="3.90.1150.10">
    <property type="entry name" value="Aspartate Aminotransferase, domain 1"/>
    <property type="match status" value="1"/>
</dbReference>
<proteinExistence type="inferred from homology"/>
<dbReference type="InterPro" id="IPR015421">
    <property type="entry name" value="PyrdxlP-dep_Trfase_major"/>
</dbReference>
<name>A0ABS4IM80_9BACL</name>
<keyword evidence="1" id="KW-0663">Pyridoxal phosphate</keyword>
<evidence type="ECO:0000313" key="3">
    <source>
        <dbReference type="Proteomes" id="UP001519287"/>
    </source>
</evidence>
<reference evidence="2 3" key="1">
    <citation type="submission" date="2021-03" db="EMBL/GenBank/DDBJ databases">
        <title>Genomic Encyclopedia of Type Strains, Phase IV (KMG-IV): sequencing the most valuable type-strain genomes for metagenomic binning, comparative biology and taxonomic classification.</title>
        <authorList>
            <person name="Goeker M."/>
        </authorList>
    </citation>
    <scope>NUCLEOTIDE SEQUENCE [LARGE SCALE GENOMIC DNA]</scope>
    <source>
        <strain evidence="2 3">DSM 26048</strain>
    </source>
</reference>
<accession>A0ABS4IM80</accession>
<gene>
    <name evidence="2" type="ORF">J2Z66_000220</name>
</gene>
<dbReference type="InterPro" id="IPR015424">
    <property type="entry name" value="PyrdxlP-dep_Trfase"/>
</dbReference>
<comment type="caution">
    <text evidence="2">The sequence shown here is derived from an EMBL/GenBank/DDBJ whole genome shotgun (WGS) entry which is preliminary data.</text>
</comment>
<dbReference type="Proteomes" id="UP001519287">
    <property type="component" value="Unassembled WGS sequence"/>
</dbReference>
<evidence type="ECO:0000256" key="1">
    <source>
        <dbReference type="RuleBase" id="RU004508"/>
    </source>
</evidence>
<organism evidence="2 3">
    <name type="scientific">Paenibacillus eucommiae</name>
    <dbReference type="NCBI Taxonomy" id="1355755"/>
    <lineage>
        <taxon>Bacteria</taxon>
        <taxon>Bacillati</taxon>
        <taxon>Bacillota</taxon>
        <taxon>Bacilli</taxon>
        <taxon>Bacillales</taxon>
        <taxon>Paenibacillaceae</taxon>
        <taxon>Paenibacillus</taxon>
    </lineage>
</organism>
<dbReference type="EMBL" id="JAGGLB010000001">
    <property type="protein sequence ID" value="MBP1988625.1"/>
    <property type="molecule type" value="Genomic_DNA"/>
</dbReference>
<sequence>MSYTEQLAINGGPKVRNRPFPDRGLLGEEEKEAVIALFDEAIATGIAIGYLGPEEEAYCSEFASFMGGGYADAVNSGTTAVYVALRALDLEPFTEVIVSPITDPGGMMPIALLNCIPVIADSAPGKYNTDAEQIEKLITPLTSAILVAHIGGEPLNIEAIVALGKKYGIPVVEDCAQAHGASINGKLVGSFGDIAAFSTMFGKHHCTGGQGGVVFTRQEALYWRARQASDRGKPFGLPEGSTNAIASLNFNLNDLAAAIGREQLKKLPIIVQKRRALAAKLSERLSGLQSIIIPPQIEGAESSYWWWRLEVNTEQISCDKDTYCRALSAEGLPINPSYRAMPHLMDWFQQQNVFGTSGYPWKAPAYKGNADREFQCPNAMAATSVQFNLYITESWGEQEIADTLAAFEKVDLAYKK</sequence>
<dbReference type="Gene3D" id="3.40.640.10">
    <property type="entry name" value="Type I PLP-dependent aspartate aminotransferase-like (Major domain)"/>
    <property type="match status" value="1"/>
</dbReference>
<protein>
    <submittedName>
        <fullName evidence="2">dTDP-4-amino-4,6-dideoxygalactose transaminase</fullName>
    </submittedName>
</protein>
<keyword evidence="3" id="KW-1185">Reference proteome</keyword>
<dbReference type="RefSeq" id="WP_209968776.1">
    <property type="nucleotide sequence ID" value="NZ_JAGGLB010000001.1"/>
</dbReference>
<dbReference type="InterPro" id="IPR000653">
    <property type="entry name" value="DegT/StrS_aminotransferase"/>
</dbReference>
<evidence type="ECO:0000313" key="2">
    <source>
        <dbReference type="EMBL" id="MBP1988625.1"/>
    </source>
</evidence>